<evidence type="ECO:0000256" key="4">
    <source>
        <dbReference type="ARBA" id="ARBA00022519"/>
    </source>
</evidence>
<dbReference type="RefSeq" id="WP_244183098.1">
    <property type="nucleotide sequence ID" value="NZ_FNVG01000012.1"/>
</dbReference>
<evidence type="ECO:0000256" key="7">
    <source>
        <dbReference type="ARBA" id="ARBA00023136"/>
    </source>
</evidence>
<keyword evidence="4 9" id="KW-0997">Cell inner membrane</keyword>
<dbReference type="PANTHER" id="PTHR35011">
    <property type="entry name" value="2,3-DIKETO-L-GULONATE TRAP TRANSPORTER SMALL PERMEASE PROTEIN YIAM"/>
    <property type="match status" value="1"/>
</dbReference>
<feature type="transmembrane region" description="Helical" evidence="9">
    <location>
        <begin position="12"/>
        <end position="33"/>
    </location>
</feature>
<evidence type="ECO:0000256" key="9">
    <source>
        <dbReference type="RuleBase" id="RU369079"/>
    </source>
</evidence>
<keyword evidence="3" id="KW-1003">Cell membrane</keyword>
<evidence type="ECO:0000313" key="12">
    <source>
        <dbReference type="Proteomes" id="UP000236721"/>
    </source>
</evidence>
<comment type="subcellular location">
    <subcellularLocation>
        <location evidence="1 9">Cell inner membrane</location>
        <topology evidence="1 9">Multi-pass membrane protein</topology>
    </subcellularLocation>
</comment>
<dbReference type="PANTHER" id="PTHR35011:SF2">
    <property type="entry name" value="2,3-DIKETO-L-GULONATE TRAP TRANSPORTER SMALL PERMEASE PROTEIN YIAM"/>
    <property type="match status" value="1"/>
</dbReference>
<proteinExistence type="inferred from homology"/>
<evidence type="ECO:0000256" key="2">
    <source>
        <dbReference type="ARBA" id="ARBA00022448"/>
    </source>
</evidence>
<feature type="transmembrane region" description="Helical" evidence="9">
    <location>
        <begin position="45"/>
        <end position="63"/>
    </location>
</feature>
<dbReference type="EMBL" id="FNVG01000012">
    <property type="protein sequence ID" value="SEG37844.1"/>
    <property type="molecule type" value="Genomic_DNA"/>
</dbReference>
<reference evidence="12" key="1">
    <citation type="submission" date="2016-10" db="EMBL/GenBank/DDBJ databases">
        <authorList>
            <person name="Varghese N."/>
            <person name="Submissions S."/>
        </authorList>
    </citation>
    <scope>NUCLEOTIDE SEQUENCE [LARGE SCALE GENOMIC DNA]</scope>
    <source>
        <strain evidence="12">CGMCC 1.7062</strain>
    </source>
</reference>
<feature type="domain" description="Tripartite ATP-independent periplasmic transporters DctQ component" evidence="10">
    <location>
        <begin position="21"/>
        <end position="147"/>
    </location>
</feature>
<keyword evidence="12" id="KW-1185">Reference proteome</keyword>
<comment type="similarity">
    <text evidence="8 9">Belongs to the TRAP transporter small permease family.</text>
</comment>
<dbReference type="Pfam" id="PF04290">
    <property type="entry name" value="DctQ"/>
    <property type="match status" value="1"/>
</dbReference>
<dbReference type="Proteomes" id="UP000236721">
    <property type="component" value="Unassembled WGS sequence"/>
</dbReference>
<keyword evidence="2 9" id="KW-0813">Transport</keyword>
<evidence type="ECO:0000256" key="1">
    <source>
        <dbReference type="ARBA" id="ARBA00004429"/>
    </source>
</evidence>
<organism evidence="11 12">
    <name type="scientific">Vibrio hangzhouensis</name>
    <dbReference type="NCBI Taxonomy" id="462991"/>
    <lineage>
        <taxon>Bacteria</taxon>
        <taxon>Pseudomonadati</taxon>
        <taxon>Pseudomonadota</taxon>
        <taxon>Gammaproteobacteria</taxon>
        <taxon>Vibrionales</taxon>
        <taxon>Vibrionaceae</taxon>
        <taxon>Vibrio</taxon>
    </lineage>
</organism>
<dbReference type="GO" id="GO:0022857">
    <property type="term" value="F:transmembrane transporter activity"/>
    <property type="evidence" value="ECO:0007669"/>
    <property type="project" value="UniProtKB-UniRule"/>
</dbReference>
<keyword evidence="6 9" id="KW-1133">Transmembrane helix</keyword>
<accession>A0A1H5ZPA1</accession>
<feature type="transmembrane region" description="Helical" evidence="9">
    <location>
        <begin position="125"/>
        <end position="144"/>
    </location>
</feature>
<evidence type="ECO:0000256" key="8">
    <source>
        <dbReference type="ARBA" id="ARBA00038436"/>
    </source>
</evidence>
<sequence>MMKWLNDNLEAALGGLLLAGIVILITVQVVMRYVFQNALSWSEELTLWSFIWFIWIGIAYAFKERKHVKVTFFQDLLPANAKRMLEVAIDIAIVVFLLTMTYQSYKLITLPYVLSQKSVVLNLPIAIMYASAPVGSLLSVFRILQFYVAKPAQTSSAVGV</sequence>
<dbReference type="InterPro" id="IPR007387">
    <property type="entry name" value="TRAP_DctQ"/>
</dbReference>
<evidence type="ECO:0000259" key="10">
    <source>
        <dbReference type="Pfam" id="PF04290"/>
    </source>
</evidence>
<feature type="transmembrane region" description="Helical" evidence="9">
    <location>
        <begin position="84"/>
        <end position="105"/>
    </location>
</feature>
<protein>
    <recommendedName>
        <fullName evidence="9">TRAP transporter small permease protein</fullName>
    </recommendedName>
</protein>
<dbReference type="AlphaFoldDB" id="A0A1H5ZPA1"/>
<evidence type="ECO:0000256" key="5">
    <source>
        <dbReference type="ARBA" id="ARBA00022692"/>
    </source>
</evidence>
<evidence type="ECO:0000256" key="6">
    <source>
        <dbReference type="ARBA" id="ARBA00022989"/>
    </source>
</evidence>
<dbReference type="InterPro" id="IPR055348">
    <property type="entry name" value="DctQ"/>
</dbReference>
<dbReference type="GO" id="GO:0015740">
    <property type="term" value="P:C4-dicarboxylate transport"/>
    <property type="evidence" value="ECO:0007669"/>
    <property type="project" value="TreeGrafter"/>
</dbReference>
<comment type="function">
    <text evidence="9">Part of the tripartite ATP-independent periplasmic (TRAP) transport system.</text>
</comment>
<keyword evidence="5 9" id="KW-0812">Transmembrane</keyword>
<gene>
    <name evidence="11" type="ORF">SAMN04488244_11287</name>
</gene>
<name>A0A1H5ZPA1_9VIBR</name>
<comment type="subunit">
    <text evidence="9">The complex comprises the extracytoplasmic solute receptor protein and the two transmembrane proteins.</text>
</comment>
<keyword evidence="7 9" id="KW-0472">Membrane</keyword>
<evidence type="ECO:0000313" key="11">
    <source>
        <dbReference type="EMBL" id="SEG37844.1"/>
    </source>
</evidence>
<dbReference type="GO" id="GO:0005886">
    <property type="term" value="C:plasma membrane"/>
    <property type="evidence" value="ECO:0007669"/>
    <property type="project" value="UniProtKB-SubCell"/>
</dbReference>
<evidence type="ECO:0000256" key="3">
    <source>
        <dbReference type="ARBA" id="ARBA00022475"/>
    </source>
</evidence>